<evidence type="ECO:0000313" key="3">
    <source>
        <dbReference type="Proteomes" id="UP000241447"/>
    </source>
</evidence>
<dbReference type="Proteomes" id="UP000241447">
    <property type="component" value="Chromosome"/>
</dbReference>
<protein>
    <recommendedName>
        <fullName evidence="4">Sulfotransferase family protein</fullName>
    </recommendedName>
</protein>
<proteinExistence type="predicted"/>
<dbReference type="SUPFAM" id="SSF52540">
    <property type="entry name" value="P-loop containing nucleoside triphosphate hydrolases"/>
    <property type="match status" value="1"/>
</dbReference>
<feature type="region of interest" description="Disordered" evidence="1">
    <location>
        <begin position="1"/>
        <end position="22"/>
    </location>
</feature>
<evidence type="ECO:0000256" key="1">
    <source>
        <dbReference type="SAM" id="MobiDB-lite"/>
    </source>
</evidence>
<sequence>MAQIFPINGSDPRLSQQGDGGANGACETTGPLVIQIGFNRCATLTFHCMMEANGIPALHWKESDGRNIAQVMVSNMAMGRKPLDGFEGIRVFSDMAYLDGKIMIDGARFFRALHAAYPDAYFLFNTRDKAEWMSSRMRHANGTYLARCAKVAGVDVTDVPRFGRRCMTNTRQRSKATLPRPRHAFCTLISTATARKRSRTGSHPTLN</sequence>
<dbReference type="InterPro" id="IPR027417">
    <property type="entry name" value="P-loop_NTPase"/>
</dbReference>
<evidence type="ECO:0008006" key="4">
    <source>
        <dbReference type="Google" id="ProtNLM"/>
    </source>
</evidence>
<dbReference type="InterPro" id="IPR040632">
    <property type="entry name" value="Sulfotransfer_4"/>
</dbReference>
<organism evidence="2 3">
    <name type="scientific">Celeribacter baekdonensis</name>
    <dbReference type="NCBI Taxonomy" id="875171"/>
    <lineage>
        <taxon>Bacteria</taxon>
        <taxon>Pseudomonadati</taxon>
        <taxon>Pseudomonadota</taxon>
        <taxon>Alphaproteobacteria</taxon>
        <taxon>Rhodobacterales</taxon>
        <taxon>Roseobacteraceae</taxon>
        <taxon>Celeribacter</taxon>
    </lineage>
</organism>
<dbReference type="EMBL" id="CP028475">
    <property type="protein sequence ID" value="AVW92067.1"/>
    <property type="molecule type" value="Genomic_DNA"/>
</dbReference>
<dbReference type="RefSeq" id="WP_107720485.1">
    <property type="nucleotide sequence ID" value="NZ_CP028475.1"/>
</dbReference>
<dbReference type="KEGG" id="cbak:DA792_14080"/>
<dbReference type="Gene3D" id="3.40.50.300">
    <property type="entry name" value="P-loop containing nucleotide triphosphate hydrolases"/>
    <property type="match status" value="1"/>
</dbReference>
<dbReference type="AlphaFoldDB" id="A0A2R4M4N6"/>
<evidence type="ECO:0000313" key="2">
    <source>
        <dbReference type="EMBL" id="AVW92067.1"/>
    </source>
</evidence>
<dbReference type="Pfam" id="PF17784">
    <property type="entry name" value="Sulfotransfer_4"/>
    <property type="match status" value="1"/>
</dbReference>
<name>A0A2R4M4N6_9RHOB</name>
<gene>
    <name evidence="2" type="ORF">DA792_14080</name>
</gene>
<reference evidence="2 3" key="1">
    <citation type="submission" date="2018-03" db="EMBL/GenBank/DDBJ databases">
        <title>The Complete Genome of Celeribacter baekdonensis strain LH4, a Thiosulfate-Oxidizing Alphaproteobacterium Isolated from Gulf of Mexico Continental Slope Sediments.</title>
        <authorList>
            <person name="Flood B.E."/>
            <person name="Bailey J.V."/>
            <person name="Leprich D."/>
        </authorList>
    </citation>
    <scope>NUCLEOTIDE SEQUENCE [LARGE SCALE GENOMIC DNA]</scope>
    <source>
        <strain evidence="2 3">LH4</strain>
    </source>
</reference>
<accession>A0A2R4M4N6</accession>